<dbReference type="AlphaFoldDB" id="A0A819LDT4"/>
<dbReference type="PANTHER" id="PTHR45786:SF74">
    <property type="entry name" value="ATP-DEPENDENT DNA HELICASE"/>
    <property type="match status" value="1"/>
</dbReference>
<dbReference type="Proteomes" id="UP000663874">
    <property type="component" value="Unassembled WGS sequence"/>
</dbReference>
<accession>A0A819LDT4</accession>
<evidence type="ECO:0000313" key="2">
    <source>
        <dbReference type="Proteomes" id="UP000663874"/>
    </source>
</evidence>
<comment type="caution">
    <text evidence="1">The sequence shown here is derived from an EMBL/GenBank/DDBJ whole genome shotgun (WGS) entry which is preliminary data.</text>
</comment>
<sequence length="148" mass="17543">MMHEVEYEEIDRAKKERRAPPPLRMILDINRGIHDQRLYNLPTANEFATVFVGENSEVPIYRYIVIHPRGQDPQTISILHPHCDPMTYSLLFPRGDKGWYTELEKIDQSRNRKRVSMLQFYSYRLAIRQNFSAIHYGGKLFQQYIADA</sequence>
<dbReference type="PANTHER" id="PTHR45786">
    <property type="entry name" value="DNA BINDING PROTEIN-LIKE"/>
    <property type="match status" value="1"/>
</dbReference>
<name>A0A819LDT4_9BILA</name>
<gene>
    <name evidence="1" type="ORF">FNK824_LOCUS23701</name>
</gene>
<reference evidence="1" key="1">
    <citation type="submission" date="2021-02" db="EMBL/GenBank/DDBJ databases">
        <authorList>
            <person name="Nowell W R."/>
        </authorList>
    </citation>
    <scope>NUCLEOTIDE SEQUENCE</scope>
</reference>
<evidence type="ECO:0000313" key="1">
    <source>
        <dbReference type="EMBL" id="CAF3959564.1"/>
    </source>
</evidence>
<organism evidence="1 2">
    <name type="scientific">Rotaria sordida</name>
    <dbReference type="NCBI Taxonomy" id="392033"/>
    <lineage>
        <taxon>Eukaryota</taxon>
        <taxon>Metazoa</taxon>
        <taxon>Spiralia</taxon>
        <taxon>Gnathifera</taxon>
        <taxon>Rotifera</taxon>
        <taxon>Eurotatoria</taxon>
        <taxon>Bdelloidea</taxon>
        <taxon>Philodinida</taxon>
        <taxon>Philodinidae</taxon>
        <taxon>Rotaria</taxon>
    </lineage>
</organism>
<dbReference type="EMBL" id="CAJOBE010005074">
    <property type="protein sequence ID" value="CAF3959564.1"/>
    <property type="molecule type" value="Genomic_DNA"/>
</dbReference>
<protein>
    <recommendedName>
        <fullName evidence="3">Helitron helicase-like domain-containing protein</fullName>
    </recommendedName>
</protein>
<evidence type="ECO:0008006" key="3">
    <source>
        <dbReference type="Google" id="ProtNLM"/>
    </source>
</evidence>
<proteinExistence type="predicted"/>